<keyword evidence="3" id="KW-0813">Transport</keyword>
<keyword evidence="6 8" id="KW-0472">Membrane</keyword>
<keyword evidence="4 8" id="KW-0812">Transmembrane</keyword>
<keyword evidence="5 8" id="KW-1133">Transmembrane helix</keyword>
<evidence type="ECO:0000256" key="7">
    <source>
        <dbReference type="SAM" id="MobiDB-lite"/>
    </source>
</evidence>
<proteinExistence type="inferred from homology"/>
<dbReference type="PANTHER" id="PTHR23511:SF5">
    <property type="entry name" value="MAJOR FACILITATOR-TYPE TRANSPORTER HXNZ-RELATED"/>
    <property type="match status" value="1"/>
</dbReference>
<evidence type="ECO:0000256" key="5">
    <source>
        <dbReference type="ARBA" id="ARBA00022989"/>
    </source>
</evidence>
<dbReference type="Pfam" id="PF07690">
    <property type="entry name" value="MFS_1"/>
    <property type="match status" value="2"/>
</dbReference>
<dbReference type="GO" id="GO:0016020">
    <property type="term" value="C:membrane"/>
    <property type="evidence" value="ECO:0007669"/>
    <property type="project" value="UniProtKB-SubCell"/>
</dbReference>
<dbReference type="Pfam" id="PF00083">
    <property type="entry name" value="Sugar_tr"/>
    <property type="match status" value="1"/>
</dbReference>
<protein>
    <recommendedName>
        <fullName evidence="11">Major facilitator superfamily (MFS) profile domain-containing protein</fullName>
    </recommendedName>
</protein>
<dbReference type="OrthoDB" id="4139357at2759"/>
<feature type="transmembrane region" description="Helical" evidence="8">
    <location>
        <begin position="106"/>
        <end position="123"/>
    </location>
</feature>
<evidence type="ECO:0000313" key="9">
    <source>
        <dbReference type="EMBL" id="VEN48306.1"/>
    </source>
</evidence>
<feature type="compositionally biased region" description="Polar residues" evidence="7">
    <location>
        <begin position="231"/>
        <end position="241"/>
    </location>
</feature>
<evidence type="ECO:0000256" key="4">
    <source>
        <dbReference type="ARBA" id="ARBA00022692"/>
    </source>
</evidence>
<reference evidence="9 10" key="1">
    <citation type="submission" date="2019-01" db="EMBL/GenBank/DDBJ databases">
        <authorList>
            <person name="Sayadi A."/>
        </authorList>
    </citation>
    <scope>NUCLEOTIDE SEQUENCE [LARGE SCALE GENOMIC DNA]</scope>
</reference>
<dbReference type="InterPro" id="IPR011701">
    <property type="entry name" value="MFS"/>
</dbReference>
<dbReference type="Proteomes" id="UP000410492">
    <property type="component" value="Unassembled WGS sequence"/>
</dbReference>
<dbReference type="PANTHER" id="PTHR23511">
    <property type="entry name" value="SYNAPTIC VESICLE GLYCOPROTEIN 2"/>
    <property type="match status" value="1"/>
</dbReference>
<gene>
    <name evidence="9" type="ORF">CALMAC_LOCUS9804</name>
</gene>
<accession>A0A653CKT6</accession>
<feature type="transmembrane region" description="Helical" evidence="8">
    <location>
        <begin position="135"/>
        <end position="161"/>
    </location>
</feature>
<evidence type="ECO:0000313" key="10">
    <source>
        <dbReference type="Proteomes" id="UP000410492"/>
    </source>
</evidence>
<feature type="transmembrane region" description="Helical" evidence="8">
    <location>
        <begin position="681"/>
        <end position="704"/>
    </location>
</feature>
<feature type="transmembrane region" description="Helical" evidence="8">
    <location>
        <begin position="659"/>
        <end position="675"/>
    </location>
</feature>
<dbReference type="Gene3D" id="1.20.1250.20">
    <property type="entry name" value="MFS general substrate transporter like domains"/>
    <property type="match status" value="2"/>
</dbReference>
<comment type="similarity">
    <text evidence="2">Belongs to the major facilitator superfamily.</text>
</comment>
<evidence type="ECO:0000256" key="1">
    <source>
        <dbReference type="ARBA" id="ARBA00004141"/>
    </source>
</evidence>
<comment type="subcellular location">
    <subcellularLocation>
        <location evidence="1">Membrane</location>
        <topology evidence="1">Multi-pass membrane protein</topology>
    </subcellularLocation>
</comment>
<dbReference type="GO" id="GO:0022857">
    <property type="term" value="F:transmembrane transporter activity"/>
    <property type="evidence" value="ECO:0007669"/>
    <property type="project" value="InterPro"/>
</dbReference>
<feature type="transmembrane region" description="Helical" evidence="8">
    <location>
        <begin position="748"/>
        <end position="767"/>
    </location>
</feature>
<keyword evidence="10" id="KW-1185">Reference proteome</keyword>
<evidence type="ECO:0000256" key="8">
    <source>
        <dbReference type="SAM" id="Phobius"/>
    </source>
</evidence>
<feature type="transmembrane region" description="Helical" evidence="8">
    <location>
        <begin position="632"/>
        <end position="650"/>
    </location>
</feature>
<dbReference type="EMBL" id="CAACVG010008065">
    <property type="protein sequence ID" value="VEN48306.1"/>
    <property type="molecule type" value="Genomic_DNA"/>
</dbReference>
<dbReference type="InterPro" id="IPR005828">
    <property type="entry name" value="MFS_sugar_transport-like"/>
</dbReference>
<feature type="region of interest" description="Disordered" evidence="7">
    <location>
        <begin position="775"/>
        <end position="796"/>
    </location>
</feature>
<feature type="region of interest" description="Disordered" evidence="7">
    <location>
        <begin position="217"/>
        <end position="241"/>
    </location>
</feature>
<dbReference type="SUPFAM" id="SSF103473">
    <property type="entry name" value="MFS general substrate transporter"/>
    <property type="match status" value="2"/>
</dbReference>
<evidence type="ECO:0008006" key="11">
    <source>
        <dbReference type="Google" id="ProtNLM"/>
    </source>
</evidence>
<evidence type="ECO:0000256" key="3">
    <source>
        <dbReference type="ARBA" id="ARBA00022448"/>
    </source>
</evidence>
<sequence>MVLKRTKGYQDIDENPGSLTSHGAVELDENNTVIPQEIEMASVSVVPDDTFTVTQAVNALGFGWFQVKLSLSTGLCWMADSMEMTILSILSPALHCDWHISRYQQALTTTIVFLGMMLSSTFWGNLSDRYGRKHALTLCAILLFYYGLLSAMAPSFMWILLLRGLVGFAIGCTPQSASGSRCNSGSRCARMVSLALNIQLKEKLDVIRRSKQINNAKRNKDPDYVPGLSNELGNRSGSETNRSYEYSQITSPSTKIHIVSNIMVAPPATVIQENVFDIMEPKEKEFNSIEVFIREDILQDIIDKSVEKAESKLYTKTGKIRKRKIFEEPLVERKKQKIERYRRAHEVKKACKCKLSCSQKISYTRQKHINEQYWLLPKQQQKQFVLERVKQCKKGNEECWECEEFAIHKKATSHDANVENLASCDLCKTWRIHKLKAINARKNYKEDAEKIKQNDEIFVAADLQKCFWALGACFEVALALVVMPTLGWKGLLALSTGPLLAFALICPWLPESARYHVASGQTEKALETLEKIAKDNGKPMLLGRLVVDDAVSAPPHRGRFRDLLVPSLRRTSLLLWFIWMACAFCYYGLVLMTTELFETAAVVCSKNPTLVQNVDTCAADCKQLQTTDYMDLLWTTLAEFPGIFFTIAIIEKFGRKKTMAVQFIAFAVCCCFLVVCSEKRAFLTVMLFFARGIIAGVFQAAYVYTPEVYPTSLRAVGVGSCSAMARLGAMVTPYVAQVLLKSSISFSTSIYAVAAVLAAIGCLILPIETSGKELQENMNPTQGSGSSAVESAVRNK</sequence>
<feature type="transmembrane region" description="Helical" evidence="8">
    <location>
        <begin position="466"/>
        <end position="485"/>
    </location>
</feature>
<dbReference type="AlphaFoldDB" id="A0A653CKT6"/>
<dbReference type="InterPro" id="IPR036259">
    <property type="entry name" value="MFS_trans_sf"/>
</dbReference>
<evidence type="ECO:0000256" key="2">
    <source>
        <dbReference type="ARBA" id="ARBA00008335"/>
    </source>
</evidence>
<feature type="transmembrane region" description="Helical" evidence="8">
    <location>
        <begin position="573"/>
        <end position="592"/>
    </location>
</feature>
<name>A0A653CKT6_CALMS</name>
<evidence type="ECO:0000256" key="6">
    <source>
        <dbReference type="ARBA" id="ARBA00023136"/>
    </source>
</evidence>
<organism evidence="9 10">
    <name type="scientific">Callosobruchus maculatus</name>
    <name type="common">Southern cowpea weevil</name>
    <name type="synonym">Pulse bruchid</name>
    <dbReference type="NCBI Taxonomy" id="64391"/>
    <lineage>
        <taxon>Eukaryota</taxon>
        <taxon>Metazoa</taxon>
        <taxon>Ecdysozoa</taxon>
        <taxon>Arthropoda</taxon>
        <taxon>Hexapoda</taxon>
        <taxon>Insecta</taxon>
        <taxon>Pterygota</taxon>
        <taxon>Neoptera</taxon>
        <taxon>Endopterygota</taxon>
        <taxon>Coleoptera</taxon>
        <taxon>Polyphaga</taxon>
        <taxon>Cucujiformia</taxon>
        <taxon>Chrysomeloidea</taxon>
        <taxon>Chrysomelidae</taxon>
        <taxon>Bruchinae</taxon>
        <taxon>Bruchini</taxon>
        <taxon>Callosobruchus</taxon>
    </lineage>
</organism>
<feature type="compositionally biased region" description="Polar residues" evidence="7">
    <location>
        <begin position="776"/>
        <end position="789"/>
    </location>
</feature>